<dbReference type="InterPro" id="IPR002716">
    <property type="entry name" value="PIN_dom"/>
</dbReference>
<comment type="caution">
    <text evidence="2">The sequence shown here is derived from an EMBL/GenBank/DDBJ whole genome shotgun (WGS) entry which is preliminary data.</text>
</comment>
<evidence type="ECO:0000313" key="3">
    <source>
        <dbReference type="Proteomes" id="UP000376575"/>
    </source>
</evidence>
<dbReference type="PANTHER" id="PTHR34610">
    <property type="entry name" value="SSL7007 PROTEIN"/>
    <property type="match status" value="1"/>
</dbReference>
<dbReference type="Proteomes" id="UP000376575">
    <property type="component" value="Unassembled WGS sequence"/>
</dbReference>
<gene>
    <name evidence="2" type="ORF">MiAbW_01397</name>
</gene>
<dbReference type="NCBIfam" id="TIGR00305">
    <property type="entry name" value="putative toxin-antitoxin system toxin component, PIN family"/>
    <property type="match status" value="1"/>
</dbReference>
<dbReference type="AlphaFoldDB" id="A0A5J4F6Z6"/>
<dbReference type="PANTHER" id="PTHR34610:SF4">
    <property type="entry name" value="SLL8027 PROTEIN"/>
    <property type="match status" value="1"/>
</dbReference>
<dbReference type="SUPFAM" id="SSF88723">
    <property type="entry name" value="PIN domain-like"/>
    <property type="match status" value="1"/>
</dbReference>
<dbReference type="Pfam" id="PF13470">
    <property type="entry name" value="PIN_3"/>
    <property type="match status" value="1"/>
</dbReference>
<dbReference type="EMBL" id="BJKP01000009">
    <property type="protein sequence ID" value="GEA26837.1"/>
    <property type="molecule type" value="Genomic_DNA"/>
</dbReference>
<feature type="domain" description="PIN" evidence="1">
    <location>
        <begin position="2"/>
        <end position="113"/>
    </location>
</feature>
<accession>A0A5J4F6Z6</accession>
<dbReference type="InterPro" id="IPR029060">
    <property type="entry name" value="PIN-like_dom_sf"/>
</dbReference>
<reference evidence="2 3" key="1">
    <citation type="journal article" date="2019" name="FEMS Microbiol. Lett.">
        <title>A novel salt-tolerant genotype illuminates the sucrose gene evolution in freshwater bloom-forming cyanobacterium Microcystis aeruginosa.</title>
        <authorList>
            <person name="Tanabe Y."/>
            <person name="Yamaguchi H."/>
            <person name="Sano T."/>
            <person name="Kawachi M."/>
        </authorList>
    </citation>
    <scope>NUCLEOTIDE SEQUENCE [LARGE SCALE GENOMIC DNA]</scope>
    <source>
        <strain evidence="2 3">NIES-4325</strain>
    </source>
</reference>
<dbReference type="RefSeq" id="WP_151695547.1">
    <property type="nucleotide sequence ID" value="NZ_BJKP01000009.1"/>
</dbReference>
<evidence type="ECO:0000313" key="2">
    <source>
        <dbReference type="EMBL" id="GEA26837.1"/>
    </source>
</evidence>
<protein>
    <recommendedName>
        <fullName evidence="1">PIN domain-containing protein</fullName>
    </recommendedName>
</protein>
<evidence type="ECO:0000259" key="1">
    <source>
        <dbReference type="Pfam" id="PF13470"/>
    </source>
</evidence>
<name>A0A5J4F6Z6_MICAE</name>
<proteinExistence type="predicted"/>
<dbReference type="InterPro" id="IPR002850">
    <property type="entry name" value="PIN_toxin-like"/>
</dbReference>
<sequence length="145" mass="16499">MKVVVDVNVWISGLLWGGVPGKILKLAKNQRITIFASQKILADIEDTLERPKLQSRKQYCGYTTAYLMTIVQELIQPCVDRLLEVPQLRDADDAVILASAIVIQAEVIITGDLDLLTLHDFENIPIITPQEFLSRYFNEYRRGVR</sequence>
<organism evidence="2 3">
    <name type="scientific">Microcystis aeruginosa NIES-4325</name>
    <dbReference type="NCBI Taxonomy" id="2569534"/>
    <lineage>
        <taxon>Bacteria</taxon>
        <taxon>Bacillati</taxon>
        <taxon>Cyanobacteriota</taxon>
        <taxon>Cyanophyceae</taxon>
        <taxon>Oscillatoriophycideae</taxon>
        <taxon>Chroococcales</taxon>
        <taxon>Microcystaceae</taxon>
        <taxon>Microcystis</taxon>
    </lineage>
</organism>